<dbReference type="AlphaFoldDB" id="V6ASS0"/>
<gene>
    <name evidence="1" type="ORF">NITUZ_30359</name>
</gene>
<dbReference type="InterPro" id="IPR011991">
    <property type="entry name" value="ArsR-like_HTH"/>
</dbReference>
<comment type="caution">
    <text evidence="1">The sequence shown here is derived from an EMBL/GenBank/DDBJ whole genome shotgun (WGS) entry which is preliminary data.</text>
</comment>
<reference evidence="1 2" key="1">
    <citation type="journal article" date="2013" name="PLoS ONE">
        <title>Enrichment and Genome Sequence of the Group I.1a Ammonia-Oxidizing Archaeon ?Ca. Nitrosotenuis uzonensis? Representing a Clade Globally.</title>
        <authorList>
            <person name="Lebedeva E.V."/>
            <person name="Hatzenpichler R."/>
            <person name="Pelletier E."/>
            <person name="Schuster N."/>
            <person name="Hauzmayer S."/>
            <person name="Bulaev A."/>
            <person name="Grigor'eva N.V."/>
            <person name="Galushko A."/>
            <person name="Schmid M."/>
            <person name="Palatinszky M."/>
            <person name="Le Paslier D."/>
            <person name="Daims H."/>
            <person name="Wagner M."/>
        </authorList>
    </citation>
    <scope>NUCLEOTIDE SEQUENCE [LARGE SCALE GENOMIC DNA]</scope>
    <source>
        <strain evidence="1 2">N4</strain>
    </source>
</reference>
<proteinExistence type="predicted"/>
<dbReference type="InterPro" id="IPR036388">
    <property type="entry name" value="WH-like_DNA-bd_sf"/>
</dbReference>
<accession>V6ASS0</accession>
<name>V6ASS0_9ARCH</name>
<evidence type="ECO:0000313" key="2">
    <source>
        <dbReference type="Proteomes" id="UP000018159"/>
    </source>
</evidence>
<dbReference type="Proteomes" id="UP000018159">
    <property type="component" value="Unassembled WGS sequence"/>
</dbReference>
<sequence>MSRKFTLPQLKKYDVTQKVIEALADAESRTILFSLIKQGRTAAEIADKYKIPLSSVYKKLADLEDLTLIHVERWMISEKGRKFKVYRSRISKADISIKKPEPILVLAPNSM</sequence>
<dbReference type="STRING" id="1407055.NITUZ_30359"/>
<dbReference type="EMBL" id="CBTY010000008">
    <property type="protein sequence ID" value="CDI05667.1"/>
    <property type="molecule type" value="Genomic_DNA"/>
</dbReference>
<organism evidence="1 2">
    <name type="scientific">Candidatus Nitrosotenuis uzonensis</name>
    <dbReference type="NCBI Taxonomy" id="1407055"/>
    <lineage>
        <taxon>Archaea</taxon>
        <taxon>Nitrososphaerota</taxon>
        <taxon>Candidatus Nitrosotenuis</taxon>
    </lineage>
</organism>
<protein>
    <submittedName>
        <fullName evidence="1">Transcriptional regulator</fullName>
    </submittedName>
</protein>
<dbReference type="Gene3D" id="1.10.10.10">
    <property type="entry name" value="Winged helix-like DNA-binding domain superfamily/Winged helix DNA-binding domain"/>
    <property type="match status" value="1"/>
</dbReference>
<dbReference type="OrthoDB" id="8066at2157"/>
<dbReference type="SUPFAM" id="SSF46785">
    <property type="entry name" value="Winged helix' DNA-binding domain"/>
    <property type="match status" value="1"/>
</dbReference>
<dbReference type="InterPro" id="IPR036390">
    <property type="entry name" value="WH_DNA-bd_sf"/>
</dbReference>
<evidence type="ECO:0000313" key="1">
    <source>
        <dbReference type="EMBL" id="CDI05667.1"/>
    </source>
</evidence>
<dbReference type="RefSeq" id="WP_048195659.1">
    <property type="nucleotide sequence ID" value="NZ_CBTY010000008.1"/>
</dbReference>
<dbReference type="CDD" id="cd00090">
    <property type="entry name" value="HTH_ARSR"/>
    <property type="match status" value="1"/>
</dbReference>
<keyword evidence="2" id="KW-1185">Reference proteome</keyword>